<dbReference type="OrthoDB" id="28335at2759"/>
<dbReference type="PANTHER" id="PTHR13218">
    <property type="entry name" value="TRANSCRIPTION INITIATION FACTOR TFIID SUBUNIT 11-RELATED"/>
    <property type="match status" value="1"/>
</dbReference>
<feature type="non-terminal residue" evidence="8">
    <location>
        <position position="1"/>
    </location>
</feature>
<feature type="domain" description="TAFII28-like protein" evidence="7">
    <location>
        <begin position="2"/>
        <end position="83"/>
    </location>
</feature>
<evidence type="ECO:0000313" key="9">
    <source>
        <dbReference type="Proteomes" id="UP000094112"/>
    </source>
</evidence>
<dbReference type="Proteomes" id="UP000094112">
    <property type="component" value="Unassembled WGS sequence"/>
</dbReference>
<keyword evidence="4" id="KW-0804">Transcription</keyword>
<organism evidence="8 9">
    <name type="scientific">Wickerhamomyces anomalus (strain ATCC 58044 / CBS 1984 / NCYC 433 / NRRL Y-366-8)</name>
    <name type="common">Yeast</name>
    <name type="synonym">Hansenula anomala</name>
    <dbReference type="NCBI Taxonomy" id="683960"/>
    <lineage>
        <taxon>Eukaryota</taxon>
        <taxon>Fungi</taxon>
        <taxon>Dikarya</taxon>
        <taxon>Ascomycota</taxon>
        <taxon>Saccharomycotina</taxon>
        <taxon>Saccharomycetes</taxon>
        <taxon>Phaffomycetales</taxon>
        <taxon>Wickerhamomycetaceae</taxon>
        <taxon>Wickerhamomyces</taxon>
    </lineage>
</organism>
<sequence length="90" mass="10200">TQMSRYEFYRRTTVNKGGVKKIANTVLNQSVSNSVAIVLSGVSKVFVGEIVEKARSFELKKMDLKNVDENGPLLPEHIREAWRLYQIESG</sequence>
<comment type="subcellular location">
    <subcellularLocation>
        <location evidence="1">Nucleus</location>
    </subcellularLocation>
</comment>
<dbReference type="InterPro" id="IPR006809">
    <property type="entry name" value="TAFII28_dom"/>
</dbReference>
<gene>
    <name evidence="8" type="ORF">WICANDRAFT_22985</name>
</gene>
<dbReference type="EMBL" id="KV454211">
    <property type="protein sequence ID" value="ODQ58799.1"/>
    <property type="molecule type" value="Genomic_DNA"/>
</dbReference>
<dbReference type="GO" id="GO:0016251">
    <property type="term" value="F:RNA polymerase II general transcription initiation factor activity"/>
    <property type="evidence" value="ECO:0007669"/>
    <property type="project" value="TreeGrafter"/>
</dbReference>
<evidence type="ECO:0000256" key="6">
    <source>
        <dbReference type="ARBA" id="ARBA00072882"/>
    </source>
</evidence>
<evidence type="ECO:0000256" key="2">
    <source>
        <dbReference type="ARBA" id="ARBA00009788"/>
    </source>
</evidence>
<dbReference type="CDD" id="cd08048">
    <property type="entry name" value="HFD_TAF11"/>
    <property type="match status" value="1"/>
</dbReference>
<dbReference type="GO" id="GO:0051123">
    <property type="term" value="P:RNA polymerase II preinitiation complex assembly"/>
    <property type="evidence" value="ECO:0007669"/>
    <property type="project" value="InterPro"/>
</dbReference>
<evidence type="ECO:0000313" key="8">
    <source>
        <dbReference type="EMBL" id="ODQ58799.1"/>
    </source>
</evidence>
<dbReference type="AlphaFoldDB" id="A0A1E3P029"/>
<keyword evidence="3" id="KW-0805">Transcription regulation</keyword>
<dbReference type="InterPro" id="IPR009072">
    <property type="entry name" value="Histone-fold"/>
</dbReference>
<dbReference type="STRING" id="683960.A0A1E3P029"/>
<dbReference type="GO" id="GO:0046982">
    <property type="term" value="F:protein heterodimerization activity"/>
    <property type="evidence" value="ECO:0007669"/>
    <property type="project" value="InterPro"/>
</dbReference>
<accession>A0A1E3P029</accession>
<dbReference type="InterPro" id="IPR045127">
    <property type="entry name" value="TAF11-like"/>
</dbReference>
<evidence type="ECO:0000256" key="3">
    <source>
        <dbReference type="ARBA" id="ARBA00023015"/>
    </source>
</evidence>
<dbReference type="Gene3D" id="1.10.20.10">
    <property type="entry name" value="Histone, subunit A"/>
    <property type="match status" value="1"/>
</dbReference>
<protein>
    <recommendedName>
        <fullName evidence="6">Transcription initiation factor TFIID subunit 11</fullName>
    </recommendedName>
</protein>
<proteinExistence type="inferred from homology"/>
<dbReference type="GO" id="GO:0005669">
    <property type="term" value="C:transcription factor TFIID complex"/>
    <property type="evidence" value="ECO:0007669"/>
    <property type="project" value="InterPro"/>
</dbReference>
<keyword evidence="9" id="KW-1185">Reference proteome</keyword>
<evidence type="ECO:0000259" key="7">
    <source>
        <dbReference type="Pfam" id="PF04719"/>
    </source>
</evidence>
<dbReference type="SUPFAM" id="SSF47113">
    <property type="entry name" value="Histone-fold"/>
    <property type="match status" value="1"/>
</dbReference>
<name>A0A1E3P029_WICAA</name>
<keyword evidence="5" id="KW-0539">Nucleus</keyword>
<comment type="similarity">
    <text evidence="2">Belongs to the TAF11 family.</text>
</comment>
<feature type="non-terminal residue" evidence="8">
    <location>
        <position position="90"/>
    </location>
</feature>
<dbReference type="GeneID" id="30198217"/>
<evidence type="ECO:0000256" key="1">
    <source>
        <dbReference type="ARBA" id="ARBA00004123"/>
    </source>
</evidence>
<evidence type="ECO:0000256" key="4">
    <source>
        <dbReference type="ARBA" id="ARBA00023163"/>
    </source>
</evidence>
<reference evidence="8 9" key="1">
    <citation type="journal article" date="2016" name="Proc. Natl. Acad. Sci. U.S.A.">
        <title>Comparative genomics of biotechnologically important yeasts.</title>
        <authorList>
            <person name="Riley R."/>
            <person name="Haridas S."/>
            <person name="Wolfe K.H."/>
            <person name="Lopes M.R."/>
            <person name="Hittinger C.T."/>
            <person name="Goeker M."/>
            <person name="Salamov A.A."/>
            <person name="Wisecaver J.H."/>
            <person name="Long T.M."/>
            <person name="Calvey C.H."/>
            <person name="Aerts A.L."/>
            <person name="Barry K.W."/>
            <person name="Choi C."/>
            <person name="Clum A."/>
            <person name="Coughlan A.Y."/>
            <person name="Deshpande S."/>
            <person name="Douglass A.P."/>
            <person name="Hanson S.J."/>
            <person name="Klenk H.-P."/>
            <person name="LaButti K.M."/>
            <person name="Lapidus A."/>
            <person name="Lindquist E.A."/>
            <person name="Lipzen A.M."/>
            <person name="Meier-Kolthoff J.P."/>
            <person name="Ohm R.A."/>
            <person name="Otillar R.P."/>
            <person name="Pangilinan J.L."/>
            <person name="Peng Y."/>
            <person name="Rokas A."/>
            <person name="Rosa C.A."/>
            <person name="Scheuner C."/>
            <person name="Sibirny A.A."/>
            <person name="Slot J.C."/>
            <person name="Stielow J.B."/>
            <person name="Sun H."/>
            <person name="Kurtzman C.P."/>
            <person name="Blackwell M."/>
            <person name="Grigoriev I.V."/>
            <person name="Jeffries T.W."/>
        </authorList>
    </citation>
    <scope>NUCLEOTIDE SEQUENCE [LARGE SCALE GENOMIC DNA]</scope>
    <source>
        <strain evidence="9">ATCC 58044 / CBS 1984 / NCYC 433 / NRRL Y-366-8</strain>
    </source>
</reference>
<dbReference type="PANTHER" id="PTHR13218:SF8">
    <property type="entry name" value="TRANSCRIPTION INITIATION FACTOR TFIID SUBUNIT 11"/>
    <property type="match status" value="1"/>
</dbReference>
<dbReference type="Pfam" id="PF04719">
    <property type="entry name" value="TAFII28"/>
    <property type="match status" value="1"/>
</dbReference>
<evidence type="ECO:0000256" key="5">
    <source>
        <dbReference type="ARBA" id="ARBA00023242"/>
    </source>
</evidence>
<dbReference type="FunFam" id="1.10.20.10:FF:000061">
    <property type="entry name" value="TFIID subunit"/>
    <property type="match status" value="1"/>
</dbReference>
<dbReference type="RefSeq" id="XP_019038006.1">
    <property type="nucleotide sequence ID" value="XM_019180971.1"/>
</dbReference>